<dbReference type="Gene3D" id="2.60.40.10">
    <property type="entry name" value="Immunoglobulins"/>
    <property type="match status" value="1"/>
</dbReference>
<proteinExistence type="predicted"/>
<dbReference type="InterPro" id="IPR026444">
    <property type="entry name" value="Secre_tail"/>
</dbReference>
<feature type="chain" id="PRO_5039343085" evidence="1">
    <location>
        <begin position="22"/>
        <end position="1254"/>
    </location>
</feature>
<evidence type="ECO:0000313" key="2">
    <source>
        <dbReference type="EMBL" id="MBC8593665.1"/>
    </source>
</evidence>
<dbReference type="RefSeq" id="WP_262434772.1">
    <property type="nucleotide sequence ID" value="NZ_JACRTF010000001.1"/>
</dbReference>
<keyword evidence="3" id="KW-1185">Reference proteome</keyword>
<evidence type="ECO:0000256" key="1">
    <source>
        <dbReference type="SAM" id="SignalP"/>
    </source>
</evidence>
<dbReference type="Gene3D" id="2.60.120.200">
    <property type="match status" value="1"/>
</dbReference>
<dbReference type="NCBIfam" id="TIGR04183">
    <property type="entry name" value="Por_Secre_tail"/>
    <property type="match status" value="1"/>
</dbReference>
<dbReference type="EMBL" id="JACRTF010000001">
    <property type="protein sequence ID" value="MBC8593665.1"/>
    <property type="molecule type" value="Genomic_DNA"/>
</dbReference>
<dbReference type="Proteomes" id="UP000651085">
    <property type="component" value="Unassembled WGS sequence"/>
</dbReference>
<reference evidence="2" key="1">
    <citation type="submission" date="2020-08" db="EMBL/GenBank/DDBJ databases">
        <title>Genome public.</title>
        <authorList>
            <person name="Liu C."/>
            <person name="Sun Q."/>
        </authorList>
    </citation>
    <scope>NUCLEOTIDE SEQUENCE</scope>
    <source>
        <strain evidence="2">N12</strain>
    </source>
</reference>
<dbReference type="AlphaFoldDB" id="A0A926F899"/>
<name>A0A926F899_9BACT</name>
<organism evidence="2 3">
    <name type="scientific">Jilunia laotingensis</name>
    <dbReference type="NCBI Taxonomy" id="2763675"/>
    <lineage>
        <taxon>Bacteria</taxon>
        <taxon>Pseudomonadati</taxon>
        <taxon>Bacteroidota</taxon>
        <taxon>Bacteroidia</taxon>
        <taxon>Bacteroidales</taxon>
        <taxon>Bacteroidaceae</taxon>
        <taxon>Jilunia</taxon>
    </lineage>
</organism>
<comment type="caution">
    <text evidence="2">The sequence shown here is derived from an EMBL/GenBank/DDBJ whole genome shotgun (WGS) entry which is preliminary data.</text>
</comment>
<dbReference type="SUPFAM" id="SSF69304">
    <property type="entry name" value="Tricorn protease N-terminal domain"/>
    <property type="match status" value="1"/>
</dbReference>
<gene>
    <name evidence="2" type="ORF">H8744_10500</name>
</gene>
<protein>
    <submittedName>
        <fullName evidence="2">Omp28-related outer membrane protein</fullName>
    </submittedName>
</protein>
<accession>A0A926F899</accession>
<evidence type="ECO:0000313" key="3">
    <source>
        <dbReference type="Proteomes" id="UP000651085"/>
    </source>
</evidence>
<dbReference type="InterPro" id="IPR013783">
    <property type="entry name" value="Ig-like_fold"/>
</dbReference>
<feature type="signal peptide" evidence="1">
    <location>
        <begin position="1"/>
        <end position="21"/>
    </location>
</feature>
<keyword evidence="1" id="KW-0732">Signal</keyword>
<sequence length="1254" mass="137334">MKKLICYAAIALGLLPISVGAQAPKITTFGFQTGVNLMNMSDDGLWAVAKGTNGDNESMDSYPYLLNITNGERVSLLTDEETEMGVSSGAYDVSDGGKIVVGNYDGSPAKYENGEWIKLTGENSKALRGNAVSISADGRCIVGTLRDNDGLESSEIPMLWVDGVPTPCPNLPTKDAWGRDENMNRFVGISADGEHILGCLSFVYVKQSSYYVYHRATQTYDILGEGVLTSDSKVDFPAFSPDGKWVTGTVHNVEEIEGSEFPDERELAFQYNLDTKNFVLYNEEEDTDIGGNAIDNSGVVFAATPAVNPVRSLIWRVGQFWYDLRLVLKEKYGIDFIASTGYEYTGSPIAISRDGKTLAAIAMTKDQNYVITLPETFAEAAASVNLLASSTVFPPTGSSFSKLTTVTVSFDKNAKVLSGAKAYLYDGETKVASSLSIKQGSSAKSFVIGFKPITFTEGKRYTLKIPAGCFGIEGTDIVNKDIDVTYIGREDKPVQALKFSPADGSNVSELSYNSPLSIQFDVPLTLVNGVVGTLYQEGSVDPLSELVLATSTNMMAVYPAGKRYLYKDVKYTVKIPAGAVTDLMGNCPNEEISLQFTGLYERPLPQPGDNLFEEDFSDPTNSYNRFLLWDGDKNTPTKEMQDMKFDSSNTPWNFTIRESTSHSDFCVGSTSMYDPAGESNDWMTTIQLYIPSDEYVLSWKSQSYKKDKQDVLRVFVWECDEELSSLNDELVARIEKEGTKVYEAVESPGESEEGLAGEWKENKVALDDYKGKKIYIAFLNRNNDQSMILVDDIKVAYDGNFSLGNMTESIVKDMEEVTVGGYVMIKGEGTYNSIKAYYYNADKSVKDEITETNLNLKAGDIHKFSFTNKLPVEPGRITEYTLGVEVEGDVQEIKSTVKNLAFTPNKKVVIEKLTGAWCQNCPLGDIAFEYLQQQFPDNFIPVAIHTASGGTDPYDFSAYGQFLGLSAAPTGLVNRIDTVYSPIYTGGTQYSYFSPEGNKTFTDIMLRELEVDAVADISVGDAIYDPEIKQIYVPTNVKYALDIPSANYNILYVLLESGLKGKQTNGFHATEDPLLGEWGASGSFGPSPWVTYDHVARMCIGSSMNGTPGYIPNSVTGNKLYEFAMQTDISDVKISDMNKVDVVCMLIDANTGKIENAAISHFTEGTISGIEDTEKVSSDVTVRVDGKRVITEFNEATDAVVTLYDLNGMVIDQASANVAEGNTVTTFANGHNGVVIVKIIANGQMTSKKVFINK</sequence>